<feature type="domain" description="N-acetyltransferase" evidence="1">
    <location>
        <begin position="7"/>
        <end position="139"/>
    </location>
</feature>
<dbReference type="PROSITE" id="PS51186">
    <property type="entry name" value="GNAT"/>
    <property type="match status" value="1"/>
</dbReference>
<dbReference type="Gene3D" id="3.40.630.90">
    <property type="match status" value="1"/>
</dbReference>
<dbReference type="Pfam" id="PF00583">
    <property type="entry name" value="Acetyltransf_1"/>
    <property type="match status" value="1"/>
</dbReference>
<gene>
    <name evidence="2" type="ORF">RSO01_32200</name>
</gene>
<dbReference type="AlphaFoldDB" id="A0A512NAT0"/>
<dbReference type="Gene3D" id="3.40.630.30">
    <property type="match status" value="1"/>
</dbReference>
<dbReference type="GO" id="GO:0016747">
    <property type="term" value="F:acyltransferase activity, transferring groups other than amino-acyl groups"/>
    <property type="evidence" value="ECO:0007669"/>
    <property type="project" value="InterPro"/>
</dbReference>
<dbReference type="CDD" id="cd04301">
    <property type="entry name" value="NAT_SF"/>
    <property type="match status" value="1"/>
</dbReference>
<evidence type="ECO:0000313" key="2">
    <source>
        <dbReference type="EMBL" id="GEP56054.1"/>
    </source>
</evidence>
<protein>
    <submittedName>
        <fullName evidence="2">Acetyltransferase</fullName>
    </submittedName>
</protein>
<dbReference type="Pfam" id="PF18014">
    <property type="entry name" value="Acetyltransf_18"/>
    <property type="match status" value="1"/>
</dbReference>
<keyword evidence="2" id="KW-0808">Transferase</keyword>
<dbReference type="InterPro" id="IPR052729">
    <property type="entry name" value="Acyl/Acetyltrans_Enzymes"/>
</dbReference>
<organism evidence="2 3">
    <name type="scientific">Reyranella soli</name>
    <dbReference type="NCBI Taxonomy" id="1230389"/>
    <lineage>
        <taxon>Bacteria</taxon>
        <taxon>Pseudomonadati</taxon>
        <taxon>Pseudomonadota</taxon>
        <taxon>Alphaproteobacteria</taxon>
        <taxon>Hyphomicrobiales</taxon>
        <taxon>Reyranellaceae</taxon>
        <taxon>Reyranella</taxon>
    </lineage>
</organism>
<dbReference type="RefSeq" id="WP_147150134.1">
    <property type="nucleotide sequence ID" value="NZ_BKAJ01000054.1"/>
</dbReference>
<evidence type="ECO:0000313" key="3">
    <source>
        <dbReference type="Proteomes" id="UP000321058"/>
    </source>
</evidence>
<dbReference type="InterPro" id="IPR000182">
    <property type="entry name" value="GNAT_dom"/>
</dbReference>
<dbReference type="PANTHER" id="PTHR47237:SF2">
    <property type="entry name" value="BLL4206 PROTEIN"/>
    <property type="match status" value="1"/>
</dbReference>
<dbReference type="InterPro" id="IPR016181">
    <property type="entry name" value="Acyl_CoA_acyltransferase"/>
</dbReference>
<sequence>MASIESLDVRPIDAAHSDAVWPLSIEAGWNQNVADWRFMLGAGRGFGCVGPDGKWQASSLVLPLGQKLAWISMVLVTRERRRGGVGTGLLRHCIEEVRSAGAVAGLDATELGRPIYLPLGFRDLYEISRWHFDAAKAVAVAPPAGISLRPIVAADLPRLALYDRPLTGMERPAILVHLALRQPGRAWIAEDAAGKIVGFVLGREGRMATSLGPVVADNEAIALALIAKAAASAPGPFIVDVPVAHRAVRAWLEGQGATTPRGYMRMTLGEAKGLDDPTHIFALAGPELG</sequence>
<dbReference type="PANTHER" id="PTHR47237">
    <property type="entry name" value="SLL0310 PROTEIN"/>
    <property type="match status" value="1"/>
</dbReference>
<comment type="caution">
    <text evidence="2">The sequence shown here is derived from an EMBL/GenBank/DDBJ whole genome shotgun (WGS) entry which is preliminary data.</text>
</comment>
<evidence type="ECO:0000259" key="1">
    <source>
        <dbReference type="PROSITE" id="PS51186"/>
    </source>
</evidence>
<accession>A0A512NAT0</accession>
<dbReference type="Proteomes" id="UP000321058">
    <property type="component" value="Unassembled WGS sequence"/>
</dbReference>
<dbReference type="SUPFAM" id="SSF55729">
    <property type="entry name" value="Acyl-CoA N-acyltransferases (Nat)"/>
    <property type="match status" value="1"/>
</dbReference>
<dbReference type="OrthoDB" id="8453373at2"/>
<dbReference type="EMBL" id="BKAJ01000054">
    <property type="protein sequence ID" value="GEP56054.1"/>
    <property type="molecule type" value="Genomic_DNA"/>
</dbReference>
<name>A0A512NAT0_9HYPH</name>
<keyword evidence="3" id="KW-1185">Reference proteome</keyword>
<proteinExistence type="predicted"/>
<dbReference type="InterPro" id="IPR041496">
    <property type="entry name" value="YitH/HolE_GNAT"/>
</dbReference>
<reference evidence="2 3" key="1">
    <citation type="submission" date="2019-07" db="EMBL/GenBank/DDBJ databases">
        <title>Whole genome shotgun sequence of Reyranella soli NBRC 108950.</title>
        <authorList>
            <person name="Hosoyama A."/>
            <person name="Uohara A."/>
            <person name="Ohji S."/>
            <person name="Ichikawa N."/>
        </authorList>
    </citation>
    <scope>NUCLEOTIDE SEQUENCE [LARGE SCALE GENOMIC DNA]</scope>
    <source>
        <strain evidence="2 3">NBRC 108950</strain>
    </source>
</reference>